<dbReference type="RefSeq" id="WP_077312455.1">
    <property type="nucleotide sequence ID" value="NZ_AP024887.1"/>
</dbReference>
<dbReference type="GO" id="GO:0019867">
    <property type="term" value="C:outer membrane"/>
    <property type="evidence" value="ECO:0007669"/>
    <property type="project" value="InterPro"/>
</dbReference>
<dbReference type="PIRSF" id="PIRSF004982">
    <property type="entry name" value="SlP"/>
    <property type="match status" value="1"/>
</dbReference>
<name>A0A1R4B1Q8_9VIBR</name>
<dbReference type="EMBL" id="FUFT01000002">
    <property type="protein sequence ID" value="SJL82817.1"/>
    <property type="molecule type" value="Genomic_DNA"/>
</dbReference>
<dbReference type="AlphaFoldDB" id="A0A1R4B1Q8"/>
<dbReference type="InterPro" id="IPR004658">
    <property type="entry name" value="OMP_Slp"/>
</dbReference>
<dbReference type="PANTHER" id="PTHR37530">
    <property type="entry name" value="OUTER MEMBRANE PROTEIN SLP"/>
    <property type="match status" value="1"/>
</dbReference>
<dbReference type="NCBIfam" id="TIGR00752">
    <property type="entry name" value="slp"/>
    <property type="match status" value="1"/>
</dbReference>
<dbReference type="Proteomes" id="UP000189475">
    <property type="component" value="Unassembled WGS sequence"/>
</dbReference>
<dbReference type="Pfam" id="PF03843">
    <property type="entry name" value="Slp"/>
    <property type="match status" value="1"/>
</dbReference>
<gene>
    <name evidence="1" type="primary">slp</name>
    <name evidence="1" type="ORF">VPAL9027_00757</name>
</gene>
<evidence type="ECO:0000313" key="2">
    <source>
        <dbReference type="Proteomes" id="UP000189475"/>
    </source>
</evidence>
<dbReference type="PANTHER" id="PTHR37530:SF1">
    <property type="entry name" value="OUTER MEMBRANE PROTEIN SLP"/>
    <property type="match status" value="1"/>
</dbReference>
<keyword evidence="2" id="KW-1185">Reference proteome</keyword>
<accession>A0A1R4B1Q8</accession>
<proteinExistence type="predicted"/>
<sequence>MKTMRSATGVLTFLICLIITGCAQMPNELRSPASVDVVTDYTSLVTLSKGPSTDVATARLGGVIASIDNQATQTRLVLVSLPIERGGRPDISHEPQGRFVVYVNQFLDPIAYHKGRLLTVLGTSKGTESIRVGEHSQSVPVIHAQGVHLWTIKQRVLIDGIAPLMSTCRGWMCPYMRPSNGQIIKTVE</sequence>
<dbReference type="PROSITE" id="PS51257">
    <property type="entry name" value="PROKAR_LIPOPROTEIN"/>
    <property type="match status" value="1"/>
</dbReference>
<organism evidence="1 2">
    <name type="scientific">Vibrio palustris</name>
    <dbReference type="NCBI Taxonomy" id="1918946"/>
    <lineage>
        <taxon>Bacteria</taxon>
        <taxon>Pseudomonadati</taxon>
        <taxon>Pseudomonadota</taxon>
        <taxon>Gammaproteobacteria</taxon>
        <taxon>Vibrionales</taxon>
        <taxon>Vibrionaceae</taxon>
        <taxon>Vibrio</taxon>
    </lineage>
</organism>
<dbReference type="OrthoDB" id="5295757at2"/>
<reference evidence="1 2" key="1">
    <citation type="submission" date="2017-02" db="EMBL/GenBank/DDBJ databases">
        <authorList>
            <person name="Peterson S.W."/>
        </authorList>
    </citation>
    <scope>NUCLEOTIDE SEQUENCE [LARGE SCALE GENOMIC DNA]</scope>
    <source>
        <strain evidence="1 2">CECT 9027</strain>
    </source>
</reference>
<evidence type="ECO:0000313" key="1">
    <source>
        <dbReference type="EMBL" id="SJL82817.1"/>
    </source>
</evidence>
<protein>
    <submittedName>
        <fullName evidence="1">Outer membrane protein slp</fullName>
    </submittedName>
</protein>
<dbReference type="STRING" id="1918946.VPAL9027_00757"/>